<evidence type="ECO:0000313" key="2">
    <source>
        <dbReference type="Proteomes" id="UP000448199"/>
    </source>
</evidence>
<sequence>MVLVDASAGAVGPLDWWVLGKIGDNTARLFPTLIHLPPNHHNFTLSAGEIGENHTDPSPPYSEVFTDFTANLEIPR</sequence>
<accession>A0A844XTU0</accession>
<dbReference type="EMBL" id="WTYC01000005">
    <property type="protein sequence ID" value="MXO48647.1"/>
    <property type="molecule type" value="Genomic_DNA"/>
</dbReference>
<evidence type="ECO:0000313" key="1">
    <source>
        <dbReference type="EMBL" id="MXO48647.1"/>
    </source>
</evidence>
<organism evidence="1 2">
    <name type="scientific">Qipengyuania vulgaris</name>
    <dbReference type="NCBI Taxonomy" id="291985"/>
    <lineage>
        <taxon>Bacteria</taxon>
        <taxon>Pseudomonadati</taxon>
        <taxon>Pseudomonadota</taxon>
        <taxon>Alphaproteobacteria</taxon>
        <taxon>Sphingomonadales</taxon>
        <taxon>Erythrobacteraceae</taxon>
        <taxon>Qipengyuania</taxon>
    </lineage>
</organism>
<dbReference type="Proteomes" id="UP000448199">
    <property type="component" value="Unassembled WGS sequence"/>
</dbReference>
<protein>
    <submittedName>
        <fullName evidence="1">Uncharacterized protein</fullName>
    </submittedName>
</protein>
<comment type="caution">
    <text evidence="1">The sequence shown here is derived from an EMBL/GenBank/DDBJ whole genome shotgun (WGS) entry which is preliminary data.</text>
</comment>
<dbReference type="AlphaFoldDB" id="A0A844XTU0"/>
<reference evidence="1 2" key="1">
    <citation type="submission" date="2019-12" db="EMBL/GenBank/DDBJ databases">
        <title>Genomic-based taxomic classification of the family Erythrobacteraceae.</title>
        <authorList>
            <person name="Xu L."/>
        </authorList>
    </citation>
    <scope>NUCLEOTIDE SEQUENCE [LARGE SCALE GENOMIC DNA]</scope>
    <source>
        <strain evidence="1 2">DSM 17792</strain>
    </source>
</reference>
<name>A0A844XTU0_9SPHN</name>
<keyword evidence="2" id="KW-1185">Reference proteome</keyword>
<gene>
    <name evidence="1" type="ORF">GRI69_10290</name>
</gene>
<dbReference type="RefSeq" id="WP_160728208.1">
    <property type="nucleotide sequence ID" value="NZ_WTYC01000005.1"/>
</dbReference>
<proteinExistence type="predicted"/>